<keyword evidence="2" id="KW-1133">Transmembrane helix</keyword>
<proteinExistence type="predicted"/>
<name>A0A0F9FF90_9ZZZZ</name>
<protein>
    <submittedName>
        <fullName evidence="3">Uncharacterized protein</fullName>
    </submittedName>
</protein>
<feature type="transmembrane region" description="Helical" evidence="2">
    <location>
        <begin position="6"/>
        <end position="23"/>
    </location>
</feature>
<feature type="compositionally biased region" description="Acidic residues" evidence="1">
    <location>
        <begin position="49"/>
        <end position="69"/>
    </location>
</feature>
<reference evidence="3" key="1">
    <citation type="journal article" date="2015" name="Nature">
        <title>Complex archaea that bridge the gap between prokaryotes and eukaryotes.</title>
        <authorList>
            <person name="Spang A."/>
            <person name="Saw J.H."/>
            <person name="Jorgensen S.L."/>
            <person name="Zaremba-Niedzwiedzka K."/>
            <person name="Martijn J."/>
            <person name="Lind A.E."/>
            <person name="van Eijk R."/>
            <person name="Schleper C."/>
            <person name="Guy L."/>
            <person name="Ettema T.J."/>
        </authorList>
    </citation>
    <scope>NUCLEOTIDE SEQUENCE</scope>
</reference>
<evidence type="ECO:0000313" key="3">
    <source>
        <dbReference type="EMBL" id="KKL55930.1"/>
    </source>
</evidence>
<dbReference type="AlphaFoldDB" id="A0A0F9FF90"/>
<keyword evidence="2" id="KW-0812">Transmembrane</keyword>
<evidence type="ECO:0000256" key="1">
    <source>
        <dbReference type="SAM" id="MobiDB-lite"/>
    </source>
</evidence>
<comment type="caution">
    <text evidence="3">The sequence shown here is derived from an EMBL/GenBank/DDBJ whole genome shotgun (WGS) entry which is preliminary data.</text>
</comment>
<keyword evidence="2" id="KW-0472">Membrane</keyword>
<gene>
    <name evidence="3" type="ORF">LCGC14_2250450</name>
</gene>
<evidence type="ECO:0000256" key="2">
    <source>
        <dbReference type="SAM" id="Phobius"/>
    </source>
</evidence>
<accession>A0A0F9FF90</accession>
<organism evidence="3">
    <name type="scientific">marine sediment metagenome</name>
    <dbReference type="NCBI Taxonomy" id="412755"/>
    <lineage>
        <taxon>unclassified sequences</taxon>
        <taxon>metagenomes</taxon>
        <taxon>ecological metagenomes</taxon>
    </lineage>
</organism>
<dbReference type="EMBL" id="LAZR01030662">
    <property type="protein sequence ID" value="KKL55930.1"/>
    <property type="molecule type" value="Genomic_DNA"/>
</dbReference>
<sequence length="85" mass="9882">MYWTVLLVIIGMLASAFLTFYFMKQSYEKMIKHTRDVVDRIMSASDCGDVELDFGDDDDDDEDEEDGDDDGGRFCPRNRVSEYFN</sequence>
<feature type="region of interest" description="Disordered" evidence="1">
    <location>
        <begin position="49"/>
        <end position="85"/>
    </location>
</feature>